<dbReference type="SUPFAM" id="SSF56425">
    <property type="entry name" value="Succinate dehydrogenase/fumarate reductase flavoprotein, catalytic domain"/>
    <property type="match status" value="1"/>
</dbReference>
<evidence type="ECO:0000256" key="4">
    <source>
        <dbReference type="ARBA" id="ARBA00012792"/>
    </source>
</evidence>
<keyword evidence="8" id="KW-0249">Electron transport</keyword>
<dbReference type="InterPro" id="IPR003952">
    <property type="entry name" value="FRD_SDH_FAD_BS"/>
</dbReference>
<evidence type="ECO:0000256" key="6">
    <source>
        <dbReference type="ARBA" id="ARBA00022630"/>
    </source>
</evidence>
<organism evidence="16 17">
    <name type="scientific">Bifidobacterium [indicum] DSM 20214 = LMG 11587</name>
    <dbReference type="NCBI Taxonomy" id="1341694"/>
    <lineage>
        <taxon>Bacteria</taxon>
        <taxon>Bacillati</taxon>
        <taxon>Actinomycetota</taxon>
        <taxon>Actinomycetes</taxon>
        <taxon>Bifidobacteriales</taxon>
        <taxon>Bifidobacteriaceae</taxon>
        <taxon>Bifidobacterium</taxon>
    </lineage>
</organism>
<evidence type="ECO:0000256" key="13">
    <source>
        <dbReference type="SAM" id="MobiDB-lite"/>
    </source>
</evidence>
<evidence type="ECO:0000256" key="3">
    <source>
        <dbReference type="ARBA" id="ARBA00008040"/>
    </source>
</evidence>
<reference evidence="16 17" key="1">
    <citation type="journal article" date="2014" name="Appl. Environ. Microbiol.">
        <title>Genomic encyclopedia of type strains of the genus Bifidobacterium.</title>
        <authorList>
            <person name="Milani C."/>
            <person name="Lugli G.A."/>
            <person name="Duranti S."/>
            <person name="Turroni F."/>
            <person name="Bottacini F."/>
            <person name="Mangifesta M."/>
            <person name="Sanchez B."/>
            <person name="Viappiani A."/>
            <person name="Mancabelli L."/>
            <person name="Taminiau B."/>
            <person name="Delcenserie V."/>
            <person name="Barrangou R."/>
            <person name="Margolles A."/>
            <person name="van Sinderen D."/>
            <person name="Ventura M."/>
        </authorList>
    </citation>
    <scope>NUCLEOTIDE SEQUENCE [LARGE SCALE GENOMIC DNA]</scope>
    <source>
        <strain evidence="16 17">LMG 11587</strain>
    </source>
</reference>
<dbReference type="PROSITE" id="PS00504">
    <property type="entry name" value="FRD_SDH_FAD_BINDING"/>
    <property type="match status" value="1"/>
</dbReference>
<name>A0A087VUD1_9BIFI</name>
<evidence type="ECO:0000256" key="2">
    <source>
        <dbReference type="ARBA" id="ARBA00004170"/>
    </source>
</evidence>
<comment type="subcellular location">
    <subcellularLocation>
        <location evidence="2">Membrane</location>
        <topology evidence="2">Peripheral membrane protein</topology>
    </subcellularLocation>
</comment>
<dbReference type="GO" id="GO:0033765">
    <property type="term" value="F:steroid dehydrogenase activity, acting on the CH-CH group of donors"/>
    <property type="evidence" value="ECO:0007669"/>
    <property type="project" value="UniProtKB-ARBA"/>
</dbReference>
<dbReference type="InterPro" id="IPR030664">
    <property type="entry name" value="SdhA/FrdA/AprA"/>
</dbReference>
<dbReference type="EMBL" id="CP006018">
    <property type="protein sequence ID" value="AIC92055.1"/>
    <property type="molecule type" value="Genomic_DNA"/>
</dbReference>
<evidence type="ECO:0000256" key="11">
    <source>
        <dbReference type="ARBA" id="ARBA00049220"/>
    </source>
</evidence>
<evidence type="ECO:0000256" key="12">
    <source>
        <dbReference type="PIRSR" id="PIRSR630664-50"/>
    </source>
</evidence>
<dbReference type="InterPro" id="IPR027477">
    <property type="entry name" value="Succ_DH/fumarate_Rdtase_cat_sf"/>
</dbReference>
<accession>A0A087VUD1</accession>
<dbReference type="HOGENOM" id="CLU_014312_6_2_11"/>
<dbReference type="InterPro" id="IPR015939">
    <property type="entry name" value="Fum_Rdtase/Succ_DH_flav-like_C"/>
</dbReference>
<dbReference type="InterPro" id="IPR036188">
    <property type="entry name" value="FAD/NAD-bd_sf"/>
</dbReference>
<dbReference type="FunFam" id="3.90.700.10:FF:000005">
    <property type="entry name" value="Succinate dehydrogenase flavoprotein subunit"/>
    <property type="match status" value="1"/>
</dbReference>
<feature type="domain" description="Fumarate reductase/succinate dehydrogenase flavoprotein-like C-terminal" evidence="15">
    <location>
        <begin position="572"/>
        <end position="693"/>
    </location>
</feature>
<gene>
    <name evidence="16" type="ORF">BINDI_0783</name>
</gene>
<dbReference type="AlphaFoldDB" id="A0A087VUD1"/>
<evidence type="ECO:0000313" key="17">
    <source>
        <dbReference type="Proteomes" id="UP000028569"/>
    </source>
</evidence>
<sequence>MLFIVREQRDKTTCPNLLVLSKGCENIGFMSPATIKNHYEAIIVGAGAAGMSAALSLSRSLKKDNREGGESPSILVISKLQPLRSHTGSAEGGIAASLGNEEQDDWHWHYYDTIKGGDWLADQDAVEVLAREAKKTVTRLEHEGVAFSRREDGRIAQRKFGGHTSEFGGKPVKRAAYAADRIGHQILHSLWQQCVQMGVTFAEEWYVTDLVLDKSKTANKKAKTENASAEDDAAGTTPAQPWATACGLVVLDTHTGQTRAISSDTIMLCTGGAGRLFHTTSNSWDLTGDGMALALKAGLQLEDIEFIQFHPTGLGHTGFLLSEASRAEGGILRNSEGRAFMRDYAPEHGDLAARDVVSRSIMAEIDAGRGVADPRDPDGPRDCVWLDMRGVGEDRMKSLLPQVYETICKYANLNPAVDLIPVKPTAHYTMGGIPITTRGQVYRWVDGQRRSVEGLYAAGECSCVSVHGANRLGGNSLLDACLFGTRAGEAMARRITAIASSHQEDQSLGMEAASNHAPDDRSARNENLMNQALSKRQSAMDHMLSSSEPEDRNEDSPDVESSDDINAYLLMQELGRIMEKAVAVRCDQTSIDKALSQINHLHNKALTLKSHSTEAALNQELTAMMEVDNLLTLSKAVLAASGDRKESRGALFRQDHPERDDVHFLSHSMVDCDGNIDWQPVHIVDMPPQGRQY</sequence>
<dbReference type="InterPro" id="IPR003953">
    <property type="entry name" value="FAD-dep_OxRdtase_2_FAD-bd"/>
</dbReference>
<proteinExistence type="inferred from homology"/>
<dbReference type="SUPFAM" id="SSF46977">
    <property type="entry name" value="Succinate dehydrogenase/fumarate reductase flavoprotein C-terminal domain"/>
    <property type="match status" value="1"/>
</dbReference>
<dbReference type="Proteomes" id="UP000028569">
    <property type="component" value="Chromosome"/>
</dbReference>
<dbReference type="Gene3D" id="3.90.700.10">
    <property type="entry name" value="Succinate dehydrogenase/fumarate reductase flavoprotein, catalytic domain"/>
    <property type="match status" value="1"/>
</dbReference>
<dbReference type="GO" id="GO:0050660">
    <property type="term" value="F:flavin adenine dinucleotide binding"/>
    <property type="evidence" value="ECO:0007669"/>
    <property type="project" value="TreeGrafter"/>
</dbReference>
<evidence type="ECO:0000256" key="9">
    <source>
        <dbReference type="ARBA" id="ARBA00023002"/>
    </source>
</evidence>
<feature type="active site" description="Proton acceptor" evidence="12">
    <location>
        <position position="354"/>
    </location>
</feature>
<dbReference type="Pfam" id="PF02910">
    <property type="entry name" value="Succ_DH_flav_C"/>
    <property type="match status" value="1"/>
</dbReference>
<dbReference type="PANTHER" id="PTHR11632">
    <property type="entry name" value="SUCCINATE DEHYDROGENASE 2 FLAVOPROTEIN SUBUNIT"/>
    <property type="match status" value="1"/>
</dbReference>
<dbReference type="Gene3D" id="3.50.50.60">
    <property type="entry name" value="FAD/NAD(P)-binding domain"/>
    <property type="match status" value="1"/>
</dbReference>
<dbReference type="InterPro" id="IPR037099">
    <property type="entry name" value="Fum_R/Succ_DH_flav-like_C_sf"/>
</dbReference>
<keyword evidence="7" id="KW-0274">FAD</keyword>
<comment type="cofactor">
    <cofactor evidence="1">
        <name>FAD</name>
        <dbReference type="ChEBI" id="CHEBI:57692"/>
    </cofactor>
</comment>
<evidence type="ECO:0000256" key="1">
    <source>
        <dbReference type="ARBA" id="ARBA00001974"/>
    </source>
</evidence>
<dbReference type="EC" id="1.3.5.1" evidence="4"/>
<keyword evidence="10" id="KW-0472">Membrane</keyword>
<feature type="region of interest" description="Disordered" evidence="13">
    <location>
        <begin position="535"/>
        <end position="562"/>
    </location>
</feature>
<comment type="catalytic activity">
    <reaction evidence="11">
        <text>a quinone + succinate = fumarate + a quinol</text>
        <dbReference type="Rhea" id="RHEA:40523"/>
        <dbReference type="ChEBI" id="CHEBI:24646"/>
        <dbReference type="ChEBI" id="CHEBI:29806"/>
        <dbReference type="ChEBI" id="CHEBI:30031"/>
        <dbReference type="ChEBI" id="CHEBI:132124"/>
        <dbReference type="EC" id="1.3.5.1"/>
    </reaction>
</comment>
<evidence type="ECO:0000259" key="15">
    <source>
        <dbReference type="Pfam" id="PF02910"/>
    </source>
</evidence>
<feature type="compositionally biased region" description="Acidic residues" evidence="13">
    <location>
        <begin position="551"/>
        <end position="562"/>
    </location>
</feature>
<keyword evidence="5" id="KW-0813">Transport</keyword>
<dbReference type="GO" id="GO:0005886">
    <property type="term" value="C:plasma membrane"/>
    <property type="evidence" value="ECO:0007669"/>
    <property type="project" value="TreeGrafter"/>
</dbReference>
<evidence type="ECO:0000259" key="14">
    <source>
        <dbReference type="Pfam" id="PF00890"/>
    </source>
</evidence>
<comment type="similarity">
    <text evidence="3">Belongs to the FAD-dependent oxidoreductase 2 family. FRD/SDH subfamily.</text>
</comment>
<evidence type="ECO:0000256" key="7">
    <source>
        <dbReference type="ARBA" id="ARBA00022827"/>
    </source>
</evidence>
<evidence type="ECO:0000313" key="16">
    <source>
        <dbReference type="EMBL" id="AIC92055.1"/>
    </source>
</evidence>
<dbReference type="GO" id="GO:0009055">
    <property type="term" value="F:electron transfer activity"/>
    <property type="evidence" value="ECO:0007669"/>
    <property type="project" value="TreeGrafter"/>
</dbReference>
<keyword evidence="17" id="KW-1185">Reference proteome</keyword>
<dbReference type="Gene3D" id="1.20.58.100">
    <property type="entry name" value="Fumarate reductase/succinate dehydrogenase flavoprotein-like, C-terminal domain"/>
    <property type="match status" value="1"/>
</dbReference>
<keyword evidence="9" id="KW-0560">Oxidoreductase</keyword>
<dbReference type="KEGG" id="bii:BINDI_0783"/>
<dbReference type="GO" id="GO:0008177">
    <property type="term" value="F:succinate dehydrogenase (quinone) activity"/>
    <property type="evidence" value="ECO:0007669"/>
    <property type="project" value="UniProtKB-EC"/>
</dbReference>
<dbReference type="Pfam" id="PF00890">
    <property type="entry name" value="FAD_binding_2"/>
    <property type="match status" value="1"/>
</dbReference>
<evidence type="ECO:0000256" key="10">
    <source>
        <dbReference type="ARBA" id="ARBA00023136"/>
    </source>
</evidence>
<feature type="domain" description="FAD-dependent oxidoreductase 2 FAD-binding" evidence="14">
    <location>
        <begin position="41"/>
        <end position="477"/>
    </location>
</feature>
<dbReference type="GO" id="GO:0009061">
    <property type="term" value="P:anaerobic respiration"/>
    <property type="evidence" value="ECO:0007669"/>
    <property type="project" value="TreeGrafter"/>
</dbReference>
<evidence type="ECO:0000256" key="8">
    <source>
        <dbReference type="ARBA" id="ARBA00022982"/>
    </source>
</evidence>
<dbReference type="PANTHER" id="PTHR11632:SF51">
    <property type="entry name" value="SUCCINATE DEHYDROGENASE [UBIQUINONE] FLAVOPROTEIN SUBUNIT, MITOCHONDRIAL"/>
    <property type="match status" value="1"/>
</dbReference>
<keyword evidence="6" id="KW-0285">Flavoprotein</keyword>
<protein>
    <recommendedName>
        <fullName evidence="4">succinate dehydrogenase</fullName>
        <ecNumber evidence="4">1.3.5.1</ecNumber>
    </recommendedName>
</protein>
<feature type="region of interest" description="Disordered" evidence="13">
    <location>
        <begin position="502"/>
        <end position="522"/>
    </location>
</feature>
<dbReference type="SUPFAM" id="SSF51905">
    <property type="entry name" value="FAD/NAD(P)-binding domain"/>
    <property type="match status" value="1"/>
</dbReference>
<evidence type="ECO:0000256" key="5">
    <source>
        <dbReference type="ARBA" id="ARBA00022448"/>
    </source>
</evidence>